<evidence type="ECO:0000313" key="3">
    <source>
        <dbReference type="EMBL" id="KIK31024.1"/>
    </source>
</evidence>
<dbReference type="Pfam" id="PF10075">
    <property type="entry name" value="CSN8_PSD8_EIF3K"/>
    <property type="match status" value="1"/>
</dbReference>
<sequence length="261" mass="28737">MTQGPPTPPPTSTTEIQDQVRDAVLDGSSDRPAERAHSPPLSVPTMDTYQQAFPNIYELAIQRDFSEVVRYSETIDLKNPRSPSRLLLIVPLALSYLILDNPTLAQLAVARLPENSRFHPLTRTLGNLVASASGHQYAQVYAHAEIMCSLTQQPESANDDLANLITNLVTLFVELFRRKTFTLLSRAFSSIETTQAQIYLGLSREQPLTATSGAWQYDSTSDVLYPPGKNNTSLRMNLSAPSCLDIFDSVAGDLIKLESGL</sequence>
<dbReference type="OrthoDB" id="5351233at2759"/>
<feature type="domain" description="CSN8/PSMD8/EIF3K" evidence="2">
    <location>
        <begin position="96"/>
        <end position="225"/>
    </location>
</feature>
<dbReference type="InterPro" id="IPR033464">
    <property type="entry name" value="CSN8_PSD8_EIF3K"/>
</dbReference>
<reference evidence="4" key="2">
    <citation type="submission" date="2015-01" db="EMBL/GenBank/DDBJ databases">
        <title>Evolutionary Origins and Diversification of the Mycorrhizal Mutualists.</title>
        <authorList>
            <consortium name="DOE Joint Genome Institute"/>
            <consortium name="Mycorrhizal Genomics Consortium"/>
            <person name="Kohler A."/>
            <person name="Kuo A."/>
            <person name="Nagy L.G."/>
            <person name="Floudas D."/>
            <person name="Copeland A."/>
            <person name="Barry K.W."/>
            <person name="Cichocki N."/>
            <person name="Veneault-Fourrey C."/>
            <person name="LaButti K."/>
            <person name="Lindquist E.A."/>
            <person name="Lipzen A."/>
            <person name="Lundell T."/>
            <person name="Morin E."/>
            <person name="Murat C."/>
            <person name="Riley R."/>
            <person name="Ohm R."/>
            <person name="Sun H."/>
            <person name="Tunlid A."/>
            <person name="Henrissat B."/>
            <person name="Grigoriev I.V."/>
            <person name="Hibbett D.S."/>
            <person name="Martin F."/>
        </authorList>
    </citation>
    <scope>NUCLEOTIDE SEQUENCE [LARGE SCALE GENOMIC DNA]</scope>
    <source>
        <strain evidence="4">441</strain>
    </source>
</reference>
<gene>
    <name evidence="3" type="ORF">PISMIDRAFT_128886</name>
</gene>
<accession>A0A0C9ZYG6</accession>
<protein>
    <recommendedName>
        <fullName evidence="2">CSN8/PSMD8/EIF3K domain-containing protein</fullName>
    </recommendedName>
</protein>
<feature type="compositionally biased region" description="Basic and acidic residues" evidence="1">
    <location>
        <begin position="18"/>
        <end position="37"/>
    </location>
</feature>
<evidence type="ECO:0000256" key="1">
    <source>
        <dbReference type="SAM" id="MobiDB-lite"/>
    </source>
</evidence>
<reference evidence="3 4" key="1">
    <citation type="submission" date="2014-04" db="EMBL/GenBank/DDBJ databases">
        <authorList>
            <consortium name="DOE Joint Genome Institute"/>
            <person name="Kuo A."/>
            <person name="Kohler A."/>
            <person name="Costa M.D."/>
            <person name="Nagy L.G."/>
            <person name="Floudas D."/>
            <person name="Copeland A."/>
            <person name="Barry K.W."/>
            <person name="Cichocki N."/>
            <person name="Veneault-Fourrey C."/>
            <person name="LaButti K."/>
            <person name="Lindquist E.A."/>
            <person name="Lipzen A."/>
            <person name="Lundell T."/>
            <person name="Morin E."/>
            <person name="Murat C."/>
            <person name="Sun H."/>
            <person name="Tunlid A."/>
            <person name="Henrissat B."/>
            <person name="Grigoriev I.V."/>
            <person name="Hibbett D.S."/>
            <person name="Martin F."/>
            <person name="Nordberg H.P."/>
            <person name="Cantor M.N."/>
            <person name="Hua S.X."/>
        </authorList>
    </citation>
    <scope>NUCLEOTIDE SEQUENCE [LARGE SCALE GENOMIC DNA]</scope>
    <source>
        <strain evidence="3 4">441</strain>
    </source>
</reference>
<keyword evidence="4" id="KW-1185">Reference proteome</keyword>
<proteinExistence type="predicted"/>
<feature type="region of interest" description="Disordered" evidence="1">
    <location>
        <begin position="1"/>
        <end position="45"/>
    </location>
</feature>
<dbReference type="HOGENOM" id="CLU_094291_0_0_1"/>
<dbReference type="Proteomes" id="UP000054018">
    <property type="component" value="Unassembled WGS sequence"/>
</dbReference>
<dbReference type="STRING" id="765257.A0A0C9ZYG6"/>
<evidence type="ECO:0000259" key="2">
    <source>
        <dbReference type="Pfam" id="PF10075"/>
    </source>
</evidence>
<evidence type="ECO:0000313" key="4">
    <source>
        <dbReference type="Proteomes" id="UP000054018"/>
    </source>
</evidence>
<organism evidence="3 4">
    <name type="scientific">Pisolithus microcarpus 441</name>
    <dbReference type="NCBI Taxonomy" id="765257"/>
    <lineage>
        <taxon>Eukaryota</taxon>
        <taxon>Fungi</taxon>
        <taxon>Dikarya</taxon>
        <taxon>Basidiomycota</taxon>
        <taxon>Agaricomycotina</taxon>
        <taxon>Agaricomycetes</taxon>
        <taxon>Agaricomycetidae</taxon>
        <taxon>Boletales</taxon>
        <taxon>Sclerodermatineae</taxon>
        <taxon>Pisolithaceae</taxon>
        <taxon>Pisolithus</taxon>
    </lineage>
</organism>
<dbReference type="EMBL" id="KN833685">
    <property type="protein sequence ID" value="KIK31024.1"/>
    <property type="molecule type" value="Genomic_DNA"/>
</dbReference>
<dbReference type="AlphaFoldDB" id="A0A0C9ZYG6"/>
<feature type="compositionally biased region" description="Pro residues" evidence="1">
    <location>
        <begin position="1"/>
        <end position="11"/>
    </location>
</feature>
<name>A0A0C9ZYG6_9AGAM</name>